<feature type="domain" description="Reverse transcriptase" evidence="1">
    <location>
        <begin position="1"/>
        <end position="122"/>
    </location>
</feature>
<dbReference type="PANTHER" id="PTHR46890:SF50">
    <property type="entry name" value="RNA-DIRECTED DNA POLYMERASE, EUKARYOTA, REVERSE TRANSCRIPTASE ZINC-BINDING DOMAIN PROTEIN-RELATED"/>
    <property type="match status" value="1"/>
</dbReference>
<dbReference type="SUPFAM" id="SSF56672">
    <property type="entry name" value="DNA/RNA polymerases"/>
    <property type="match status" value="1"/>
</dbReference>
<dbReference type="InterPro" id="IPR052343">
    <property type="entry name" value="Retrotransposon-Effector_Assoc"/>
</dbReference>
<name>A0A0V0GLI2_SOLCH</name>
<organism evidence="2">
    <name type="scientific">Solanum chacoense</name>
    <name type="common">Chaco potato</name>
    <dbReference type="NCBI Taxonomy" id="4108"/>
    <lineage>
        <taxon>Eukaryota</taxon>
        <taxon>Viridiplantae</taxon>
        <taxon>Streptophyta</taxon>
        <taxon>Embryophyta</taxon>
        <taxon>Tracheophyta</taxon>
        <taxon>Spermatophyta</taxon>
        <taxon>Magnoliopsida</taxon>
        <taxon>eudicotyledons</taxon>
        <taxon>Gunneridae</taxon>
        <taxon>Pentapetalae</taxon>
        <taxon>asterids</taxon>
        <taxon>lamiids</taxon>
        <taxon>Solanales</taxon>
        <taxon>Solanaceae</taxon>
        <taxon>Solanoideae</taxon>
        <taxon>Solaneae</taxon>
        <taxon>Solanum</taxon>
    </lineage>
</organism>
<evidence type="ECO:0000259" key="1">
    <source>
        <dbReference type="PROSITE" id="PS50878"/>
    </source>
</evidence>
<sequence length="122" mass="13850">MKFCITTVKFSVLINGSPSGFFSSQRGLRQGDPLSPFLFILAMEGLNGMLRTAQMKGWIRGFNANMNDRQGLAISHLQYADDTLIFCDAERCQLKYLRIILILFEAISGLHINWGEKFHLPH</sequence>
<evidence type="ECO:0000313" key="2">
    <source>
        <dbReference type="EMBL" id="JAP08144.1"/>
    </source>
</evidence>
<protein>
    <submittedName>
        <fullName evidence="2">Putative ovule protein</fullName>
    </submittedName>
</protein>
<dbReference type="PANTHER" id="PTHR46890">
    <property type="entry name" value="NON-LTR RETROLELEMENT REVERSE TRANSCRIPTASE-LIKE PROTEIN-RELATED"/>
    <property type="match status" value="1"/>
</dbReference>
<dbReference type="InterPro" id="IPR043502">
    <property type="entry name" value="DNA/RNA_pol_sf"/>
</dbReference>
<dbReference type="EMBL" id="GEDG01037414">
    <property type="protein sequence ID" value="JAP08144.1"/>
    <property type="molecule type" value="Transcribed_RNA"/>
</dbReference>
<reference evidence="2" key="1">
    <citation type="submission" date="2015-12" db="EMBL/GenBank/DDBJ databases">
        <title>Gene expression during late stages of embryo sac development: a critical building block for successful pollen-pistil interactions.</title>
        <authorList>
            <person name="Liu Y."/>
            <person name="Joly V."/>
            <person name="Sabar M."/>
            <person name="Matton D.P."/>
        </authorList>
    </citation>
    <scope>NUCLEOTIDE SEQUENCE</scope>
</reference>
<dbReference type="Pfam" id="PF00078">
    <property type="entry name" value="RVT_1"/>
    <property type="match status" value="1"/>
</dbReference>
<dbReference type="AlphaFoldDB" id="A0A0V0GLI2"/>
<dbReference type="PROSITE" id="PS50878">
    <property type="entry name" value="RT_POL"/>
    <property type="match status" value="1"/>
</dbReference>
<accession>A0A0V0GLI2</accession>
<proteinExistence type="predicted"/>
<dbReference type="InterPro" id="IPR000477">
    <property type="entry name" value="RT_dom"/>
</dbReference>